<comment type="subcellular location">
    <subcellularLocation>
        <location evidence="1">Host cytoplasm</location>
    </subcellularLocation>
    <subcellularLocation>
        <location evidence="2">Virion</location>
    </subcellularLocation>
</comment>
<evidence type="ECO:0000256" key="16">
    <source>
        <dbReference type="ARBA" id="ARBA00024494"/>
    </source>
</evidence>
<accession>A0A8D9UJ34</accession>
<comment type="catalytic activity">
    <reaction evidence="16">
        <text>a 5'-end triphospho-adenylyl-adenylyl-cytidylyl-adenosine in mRNA + GDP + H(+) = a 5'-end (5'-triphosphoguanosine)-adenylyl-adenylyl-cytidylyl-adenosine in mRNA + diphosphate</text>
        <dbReference type="Rhea" id="RHEA:65436"/>
        <dbReference type="Rhea" id="RHEA-COMP:16797"/>
        <dbReference type="Rhea" id="RHEA-COMP:16799"/>
        <dbReference type="ChEBI" id="CHEBI:15378"/>
        <dbReference type="ChEBI" id="CHEBI:33019"/>
        <dbReference type="ChEBI" id="CHEBI:58189"/>
        <dbReference type="ChEBI" id="CHEBI:156484"/>
        <dbReference type="ChEBI" id="CHEBI:156503"/>
        <dbReference type="EC" id="2.7.7.88"/>
    </reaction>
</comment>
<comment type="catalytic activity">
    <reaction evidence="22">
        <text>GTP + H2O = GDP + phosphate + H(+)</text>
        <dbReference type="Rhea" id="RHEA:19669"/>
        <dbReference type="ChEBI" id="CHEBI:15377"/>
        <dbReference type="ChEBI" id="CHEBI:15378"/>
        <dbReference type="ChEBI" id="CHEBI:37565"/>
        <dbReference type="ChEBI" id="CHEBI:43474"/>
        <dbReference type="ChEBI" id="CHEBI:58189"/>
    </reaction>
</comment>
<evidence type="ECO:0000256" key="1">
    <source>
        <dbReference type="ARBA" id="ARBA00004192"/>
    </source>
</evidence>
<dbReference type="InterPro" id="IPR014023">
    <property type="entry name" value="Mononeg_RNA_pol_cat"/>
</dbReference>
<dbReference type="Pfam" id="PF00946">
    <property type="entry name" value="Mononeg_RNA_pol"/>
    <property type="match status" value="1"/>
</dbReference>
<reference evidence="25" key="2">
    <citation type="journal article" date="2021" name="Viruses">
        <title>Illuminating the Plant Rhabdovirus Landscape through Metatranscriptomics Data.</title>
        <authorList>
            <person name="Bejerman N."/>
            <person name="Dietzgen R.G."/>
            <person name="Debat H."/>
        </authorList>
    </citation>
    <scope>NUCLEOTIDE SEQUENCE</scope>
</reference>
<feature type="domain" description="RdRp catalytic" evidence="23">
    <location>
        <begin position="171"/>
        <end position="1057"/>
    </location>
</feature>
<keyword evidence="15" id="KW-0511">Multifunctional enzyme</keyword>
<dbReference type="GO" id="GO:0003968">
    <property type="term" value="F:RNA-directed RNA polymerase activity"/>
    <property type="evidence" value="ECO:0007669"/>
    <property type="project" value="UniProtKB-KW"/>
</dbReference>
<evidence type="ECO:0000256" key="5">
    <source>
        <dbReference type="ARBA" id="ARBA00022664"/>
    </source>
</evidence>
<evidence type="ECO:0000256" key="18">
    <source>
        <dbReference type="ARBA" id="ARBA00030436"/>
    </source>
</evidence>
<keyword evidence="14" id="KW-1035">Host cytoplasm</keyword>
<comment type="catalytic activity">
    <reaction evidence="17">
        <text>a 5'-end (5'-triphosphoguanosine)-(2'-O-methyladenylyl)-adenylyl-cytidylyl-adenosine in mRNA + S-adenosyl-L-methionine = a 5'-end (N(7)-methyl 5'-triphosphoguanosine)-(2'-O-methyladenylyl)-adenylyl-cytidylyl-adenosine in mRNA + S-adenosyl-L-homocysteine</text>
        <dbReference type="Rhea" id="RHEA:65440"/>
        <dbReference type="Rhea" id="RHEA-COMP:16798"/>
        <dbReference type="Rhea" id="RHEA-COMP:16801"/>
        <dbReference type="ChEBI" id="CHEBI:57856"/>
        <dbReference type="ChEBI" id="CHEBI:59789"/>
        <dbReference type="ChEBI" id="CHEBI:156482"/>
        <dbReference type="ChEBI" id="CHEBI:156483"/>
    </reaction>
</comment>
<protein>
    <recommendedName>
        <fullName evidence="3">RNA-directed RNA polymerase</fullName>
        <ecNumber evidence="3">2.7.7.48</ecNumber>
    </recommendedName>
    <alternativeName>
        <fullName evidence="19">Replicase</fullName>
    </alternativeName>
    <alternativeName>
        <fullName evidence="18">Transcriptase</fullName>
    </alternativeName>
</protein>
<dbReference type="Pfam" id="PF14318">
    <property type="entry name" value="Mononeg_mRNAcap"/>
    <property type="match status" value="1"/>
</dbReference>
<evidence type="ECO:0000259" key="23">
    <source>
        <dbReference type="Pfam" id="PF00946"/>
    </source>
</evidence>
<evidence type="ECO:0000256" key="15">
    <source>
        <dbReference type="ARBA" id="ARBA00023268"/>
    </source>
</evidence>
<evidence type="ECO:0000256" key="17">
    <source>
        <dbReference type="ARBA" id="ARBA00024499"/>
    </source>
</evidence>
<evidence type="ECO:0000256" key="6">
    <source>
        <dbReference type="ARBA" id="ARBA00022679"/>
    </source>
</evidence>
<evidence type="ECO:0000259" key="24">
    <source>
        <dbReference type="Pfam" id="PF14318"/>
    </source>
</evidence>
<dbReference type="GO" id="GO:0005524">
    <property type="term" value="F:ATP binding"/>
    <property type="evidence" value="ECO:0007669"/>
    <property type="project" value="UniProtKB-KW"/>
</dbReference>
<comment type="catalytic activity">
    <reaction evidence="21">
        <text>a 5'-end (5'-triphosphoguanosine)-adenylyl-adenylyl-cytidylyl-adenosine in mRNA + 2 S-adenosyl-L-methionine = a 5'-end (N(7)-methyl 5'-triphosphoguanosine)-(2'-O-methyladenylyl)-adenylyl-cytidylyl-adenosine in mRNA + 2 S-adenosyl-L-homocysteine + H(+)</text>
        <dbReference type="Rhea" id="RHEA:65376"/>
        <dbReference type="Rhea" id="RHEA-COMP:16797"/>
        <dbReference type="Rhea" id="RHEA-COMP:16798"/>
        <dbReference type="ChEBI" id="CHEBI:15378"/>
        <dbReference type="ChEBI" id="CHEBI:57856"/>
        <dbReference type="ChEBI" id="CHEBI:59789"/>
        <dbReference type="ChEBI" id="CHEBI:156483"/>
        <dbReference type="ChEBI" id="CHEBI:156484"/>
        <dbReference type="EC" id="2.1.1.375"/>
    </reaction>
</comment>
<evidence type="ECO:0000256" key="2">
    <source>
        <dbReference type="ARBA" id="ARBA00004328"/>
    </source>
</evidence>
<evidence type="ECO:0000256" key="7">
    <source>
        <dbReference type="ARBA" id="ARBA00022691"/>
    </source>
</evidence>
<dbReference type="EC" id="2.7.7.48" evidence="3"/>
<keyword evidence="8" id="KW-0548">Nucleotidyltransferase</keyword>
<dbReference type="GeneID" id="80554633"/>
<keyword evidence="13" id="KW-0506">mRNA capping</keyword>
<dbReference type="GO" id="GO:0044423">
    <property type="term" value="C:virion component"/>
    <property type="evidence" value="ECO:0007669"/>
    <property type="project" value="UniProtKB-KW"/>
</dbReference>
<evidence type="ECO:0000256" key="12">
    <source>
        <dbReference type="ARBA" id="ARBA00022953"/>
    </source>
</evidence>
<keyword evidence="10" id="KW-0067">ATP-binding</keyword>
<evidence type="ECO:0000256" key="11">
    <source>
        <dbReference type="ARBA" id="ARBA00022844"/>
    </source>
</evidence>
<evidence type="ECO:0000256" key="10">
    <source>
        <dbReference type="ARBA" id="ARBA00022840"/>
    </source>
</evidence>
<evidence type="ECO:0000256" key="19">
    <source>
        <dbReference type="ARBA" id="ARBA00031012"/>
    </source>
</evidence>
<organism evidence="25">
    <name type="scientific">Melampyrum roseum virus 1</name>
    <dbReference type="NCBI Taxonomy" id="2793732"/>
    <lineage>
        <taxon>Viruses</taxon>
        <taxon>Riboviria</taxon>
        <taxon>Orthornavirae</taxon>
        <taxon>Negarnaviricota</taxon>
        <taxon>Haploviricotina</taxon>
        <taxon>Monjiviricetes</taxon>
        <taxon>Mononegavirales</taxon>
        <taxon>Rhabdoviridae</taxon>
        <taxon>Betarhabdovirinae</taxon>
        <taxon>Varicosavirus</taxon>
        <taxon>Varicosavirus melampyri</taxon>
    </lineage>
</organism>
<name>A0A8D9UJ34_9RHAB</name>
<comment type="catalytic activity">
    <reaction evidence="20">
        <text>a 5'-end (5'-triphosphoguanosine)-adenylyl-adenylyl-cytidylyl-adenosine in mRNA + S-adenosyl-L-methionine = a 5'-end (5'-triphosphoguanosine)-(2'-O-methyladenylyl)-adenylyl-cytidylyl-adenosine in mRNA + S-adenosyl-L-homocysteine + H(+)</text>
        <dbReference type="Rhea" id="RHEA:65380"/>
        <dbReference type="Rhea" id="RHEA-COMP:16797"/>
        <dbReference type="Rhea" id="RHEA-COMP:16801"/>
        <dbReference type="ChEBI" id="CHEBI:15378"/>
        <dbReference type="ChEBI" id="CHEBI:57856"/>
        <dbReference type="ChEBI" id="CHEBI:59789"/>
        <dbReference type="ChEBI" id="CHEBI:156482"/>
        <dbReference type="ChEBI" id="CHEBI:156484"/>
    </reaction>
</comment>
<dbReference type="KEGG" id="vg:80554633"/>
<reference evidence="25" key="1">
    <citation type="journal article" date="2021" name="J. Anim. Genet.">
        <title>Illuminating the plant rhabdovirus landscape through metatranscriptomics data.</title>
        <authorList>
            <person name="Bejerman N."/>
            <person name="Dietzgen R.G."/>
            <person name="Debat H."/>
        </authorList>
    </citation>
    <scope>NUCLEOTIDE SEQUENCE</scope>
</reference>
<evidence type="ECO:0000256" key="22">
    <source>
        <dbReference type="ARBA" id="ARBA00048548"/>
    </source>
</evidence>
<evidence type="ECO:0000256" key="14">
    <source>
        <dbReference type="ARBA" id="ARBA00023200"/>
    </source>
</evidence>
<keyword evidence="12" id="KW-0693">Viral RNA replication</keyword>
<feature type="domain" description="Mononegavirales mRNA-capping" evidence="24">
    <location>
        <begin position="1071"/>
        <end position="1287"/>
    </location>
</feature>
<evidence type="ECO:0000256" key="21">
    <source>
        <dbReference type="ARBA" id="ARBA00047370"/>
    </source>
</evidence>
<dbReference type="GO" id="GO:0004482">
    <property type="term" value="F:mRNA 5'-cap (guanine-N7-)-methyltransferase activity"/>
    <property type="evidence" value="ECO:0007669"/>
    <property type="project" value="InterPro"/>
</dbReference>
<keyword evidence="7" id="KW-0949">S-adenosyl-L-methionine</keyword>
<dbReference type="GO" id="GO:0030430">
    <property type="term" value="C:host cell cytoplasm"/>
    <property type="evidence" value="ECO:0007669"/>
    <property type="project" value="UniProtKB-SubCell"/>
</dbReference>
<proteinExistence type="predicted"/>
<keyword evidence="11" id="KW-0946">Virion</keyword>
<keyword evidence="4" id="KW-0696">RNA-directed RNA polymerase</keyword>
<evidence type="ECO:0000256" key="8">
    <source>
        <dbReference type="ARBA" id="ARBA00022695"/>
    </source>
</evidence>
<dbReference type="EMBL" id="BK014314">
    <property type="protein sequence ID" value="DAF42364.1"/>
    <property type="molecule type" value="Viral_cRNA"/>
</dbReference>
<evidence type="ECO:0000256" key="20">
    <source>
        <dbReference type="ARBA" id="ARBA00047332"/>
    </source>
</evidence>
<dbReference type="RefSeq" id="YP_010840919.1">
    <property type="nucleotide sequence ID" value="NC_079123.1"/>
</dbReference>
<dbReference type="InterPro" id="IPR026890">
    <property type="entry name" value="Mononeg_mRNAcap"/>
</dbReference>
<evidence type="ECO:0000256" key="13">
    <source>
        <dbReference type="ARBA" id="ARBA00023042"/>
    </source>
</evidence>
<keyword evidence="9" id="KW-0547">Nucleotide-binding</keyword>
<evidence type="ECO:0000256" key="3">
    <source>
        <dbReference type="ARBA" id="ARBA00012494"/>
    </source>
</evidence>
<evidence type="ECO:0000256" key="4">
    <source>
        <dbReference type="ARBA" id="ARBA00022484"/>
    </source>
</evidence>
<evidence type="ECO:0000313" key="25">
    <source>
        <dbReference type="EMBL" id="DAF42364.1"/>
    </source>
</evidence>
<keyword evidence="6" id="KW-0808">Transferase</keyword>
<evidence type="ECO:0000256" key="9">
    <source>
        <dbReference type="ARBA" id="ARBA00022741"/>
    </source>
</evidence>
<sequence length="2003" mass="229140">MESFSFGTGLEDVNDEFVADEQMLIDFHLGNAINLDVVEKLVTGKFEKYKLHIPGFMIRSWDSLREIIPDEYELEVGCLEFKCRLFSLPSKRSRTSPTYYKQFIKIIGDALKKRKIDIPLAEFANQIVENDVYIKTTYDLMFKRIMKAITNLSEHIRGGKEKVYPEARIDKEFSRVHLLEGIYPAELIVGRNMSAMIDHLYKKVYIGNYDSVLLLLDTIGQRICLEVGCQMTAISKTNGTIDLVDIHRIIQLGDQVLQQMGNDGYEVIGMFEATVVSVILQQSKDEITDSKLFYDNCMHELIEIIGERPHAEELLNHWADLVAILKRTNSAILSNIFCIYRIWGHPRVDILAGMKKVYDKGTAEKNSLNQSCNVALCQFRHMFLSSYYNKKKKYPEITFECAPHGYVLERLEKGMPINPKNPQYNIWDYQKIEIGQIWTVPETYDVCHILNDKAVSPTRSELYDSVKSGKGTIAGTLRRGIIRWMEGDSIRCKEFLERVDQQGIDLDHLIIGMYEKEREIKVSARMFSLMSEQMRMYFVLTEELIANHILPYFPEITMKDPLNVQVRKIWKAGGKGQDPFNPNINIDFEKWNLNMRPSFTDGIFKQLDKMFGFNNLIARTHEIFENSYIYSCSGKYVPKINSEGFLYEAPMSYIGHKGGFEGLRQKGWTVATVALLSYTAWANKIQMNLLGQGDNQVLKLYMPIKKWENLCYTTAAKVGEAKQILNKYLQDMHTNFHDAGLPIKIRETWISSRLFMYGKTMYLDGICLPQWTKKLLRSYALSNEGTLTISGVVGTIATNMNAAASVSEHPDMMYAIYLFMAEWSLEYILAYHPFTRKRVLPGQKYKFTIPGFNRNKYLETAPMIQFRLMASLILIPTAVGGSVNIPLTGYILRGFPDHVSEGYAWLKLLAAVDSPLQSLFFNWYTFLCNPSIQSDMLIQSPWSINHLKPPTPGIQSRELVRNWLLSGRFSKNKFLKSMNVIDASFDRKAVCQELVTDPMNPLVMYEVYNAFPHTYYDGVLRRFEGTRSVRKLAMRENYTTPIVSKLMTVETNYTHYLIWRAEQLGEKYSDCATEQARMARNIGWGRTIQGLTTPHPIEFLFNKLCHGYSPDCDGSDFILARFSPNGNYPPYLGSRVRTKVISLQDESARVEPLICANARLARYLKWLNAGPNLFDVILKSTQALCKVDIYDNFFDDYDGGENYTGCVEHRFNPAAASDGCFINYVPQIGSKVYLSGDHMPKYGKGRDNYTLHFQAVYCFLQYVTAMSPISNSTHHHISCESCIVKCDDEISDISLSHPAIDKAFDEKIIPTLRSTIGYITEKPLVISGRDEPELSGNYSEIAEEPYVNTRSYYGVLCLLAVRCASSILLKSYNEQGLGIDDLQAFPRVYAYKFHTDHILKATAEMIVFMQALYTDDQPSGIKMTRIKRQSKRSLDNATLDKFKEIGSLCLGRTWSHKVSSLDPIPCSSYPESPEGFLRATRYALSQEIDSIASFEAWIPRIIALPLYDCTERELKLITGIQIYRSTGCWNCGKLGTSLEPMTAYKCRLGHVQTWINNTTILKATLDRMVKLASIKRTKLIEIEAIPYIGSTKVMASGELPEYFAGTSAVSPDKEFRKINLPTASIYKWTSIISTWLEKYENVIVIGDGTGGTSLIASIQWPEAIIHPLSKMESYRAIPQDSTSLSPFLSRGCHNVNCCLMYSIPDDINDITWEMEIAAAIDKMNKRILFISDLEQGAEIPVHQIIKGLSKNLSFDYIIKRYRSDYQVIDDEFILTTQHANVEYGEIFVSNNYPSMILPSPNESIRAEMNKIEKVFEDVCQLSLFLSQQHIAKNYINIPRTTLLSRADRLLMEVLTHVNARYRFPQDRIKFGDKRNLTDGVLMKIVRAIKIILLSLSHESLLEEKWFKELCLIRCNKKNRIRGLEKLKIILTANRPNFVELVAKDIQAARTIRAFREDLVKLSGIEDVYKELIYPWLHARPIPLIPLQEIEDTDPIETLGDLGN</sequence>
<keyword evidence="5" id="KW-0507">mRNA processing</keyword>